<evidence type="ECO:0000259" key="5">
    <source>
        <dbReference type="PROSITE" id="PS50112"/>
    </source>
</evidence>
<keyword evidence="7" id="KW-1185">Reference proteome</keyword>
<dbReference type="SMART" id="SM00091">
    <property type="entry name" value="PAS"/>
    <property type="match status" value="1"/>
</dbReference>
<dbReference type="PANTHER" id="PTHR47429:SF2">
    <property type="entry name" value="PROTEIN TWIN LOV 1"/>
    <property type="match status" value="1"/>
</dbReference>
<keyword evidence="3" id="KW-0157">Chromophore</keyword>
<feature type="domain" description="HTH luxR-type" evidence="4">
    <location>
        <begin position="139"/>
        <end position="204"/>
    </location>
</feature>
<protein>
    <recommendedName>
        <fullName evidence="8">PAS domain-containing protein</fullName>
    </recommendedName>
</protein>
<dbReference type="RefSeq" id="WP_233353942.1">
    <property type="nucleotide sequence ID" value="NZ_BMZH01000002.1"/>
</dbReference>
<dbReference type="InterPro" id="IPR016032">
    <property type="entry name" value="Sig_transdc_resp-reg_C-effctor"/>
</dbReference>
<dbReference type="InterPro" id="IPR035965">
    <property type="entry name" value="PAS-like_dom_sf"/>
</dbReference>
<comment type="caution">
    <text evidence="6">The sequence shown here is derived from an EMBL/GenBank/DDBJ whole genome shotgun (WGS) entry which is preliminary data.</text>
</comment>
<dbReference type="Pfam" id="PF13426">
    <property type="entry name" value="PAS_9"/>
    <property type="match status" value="1"/>
</dbReference>
<accession>A0A8J3G170</accession>
<dbReference type="GO" id="GO:0006355">
    <property type="term" value="P:regulation of DNA-templated transcription"/>
    <property type="evidence" value="ECO:0007669"/>
    <property type="project" value="InterPro"/>
</dbReference>
<dbReference type="PROSITE" id="PS00622">
    <property type="entry name" value="HTH_LUXR_1"/>
    <property type="match status" value="1"/>
</dbReference>
<evidence type="ECO:0000313" key="6">
    <source>
        <dbReference type="EMBL" id="GHA84437.1"/>
    </source>
</evidence>
<evidence type="ECO:0000313" key="7">
    <source>
        <dbReference type="Proteomes" id="UP000634004"/>
    </source>
</evidence>
<dbReference type="Gene3D" id="1.10.10.10">
    <property type="entry name" value="Winged helix-like DNA-binding domain superfamily/Winged helix DNA-binding domain"/>
    <property type="match status" value="1"/>
</dbReference>
<reference evidence="6" key="2">
    <citation type="submission" date="2020-09" db="EMBL/GenBank/DDBJ databases">
        <authorList>
            <person name="Sun Q."/>
            <person name="Kim S."/>
        </authorList>
    </citation>
    <scope>NUCLEOTIDE SEQUENCE</scope>
    <source>
        <strain evidence="6">KCTC 32513</strain>
    </source>
</reference>
<sequence length="205" mass="22613">MGQIDDSIEENLTAMVAKTSVPFIITNPRLHDNPIVMCNAEFSELTGYSENSILGKNCRFLTGKDTEPEQTELIVNAIQNARPTLVQILNYKQDGSPFQNALMIAPWFDENGALAYFLGSQMEMAGTNNITSSRTLAVAEDRVKRLTPQQTRVLSHVAKGYRNKQIAHLLEISESTVKLHRASALTKLHVSTTAEAIRLAVEAGI</sequence>
<proteinExistence type="predicted"/>
<dbReference type="PANTHER" id="PTHR47429">
    <property type="entry name" value="PROTEIN TWIN LOV 1"/>
    <property type="match status" value="1"/>
</dbReference>
<keyword evidence="1" id="KW-0285">Flavoprotein</keyword>
<dbReference type="InterPro" id="IPR036388">
    <property type="entry name" value="WH-like_DNA-bd_sf"/>
</dbReference>
<dbReference type="InterPro" id="IPR000792">
    <property type="entry name" value="Tscrpt_reg_LuxR_C"/>
</dbReference>
<dbReference type="SUPFAM" id="SSF55785">
    <property type="entry name" value="PYP-like sensor domain (PAS domain)"/>
    <property type="match status" value="1"/>
</dbReference>
<gene>
    <name evidence="6" type="ORF">GCM10009069_04430</name>
</gene>
<keyword evidence="2" id="KW-0288">FMN</keyword>
<dbReference type="Gene3D" id="3.30.450.20">
    <property type="entry name" value="PAS domain"/>
    <property type="match status" value="1"/>
</dbReference>
<dbReference type="NCBIfam" id="TIGR00229">
    <property type="entry name" value="sensory_box"/>
    <property type="match status" value="1"/>
</dbReference>
<evidence type="ECO:0008006" key="8">
    <source>
        <dbReference type="Google" id="ProtNLM"/>
    </source>
</evidence>
<name>A0A8J3G170_9PROT</name>
<reference evidence="6" key="1">
    <citation type="journal article" date="2014" name="Int. J. Syst. Evol. Microbiol.">
        <title>Complete genome sequence of Corynebacterium casei LMG S-19264T (=DSM 44701T), isolated from a smear-ripened cheese.</title>
        <authorList>
            <consortium name="US DOE Joint Genome Institute (JGI-PGF)"/>
            <person name="Walter F."/>
            <person name="Albersmeier A."/>
            <person name="Kalinowski J."/>
            <person name="Ruckert C."/>
        </authorList>
    </citation>
    <scope>NUCLEOTIDE SEQUENCE</scope>
    <source>
        <strain evidence="6">KCTC 32513</strain>
    </source>
</reference>
<dbReference type="AlphaFoldDB" id="A0A8J3G170"/>
<dbReference type="PROSITE" id="PS50043">
    <property type="entry name" value="HTH_LUXR_2"/>
    <property type="match status" value="1"/>
</dbReference>
<dbReference type="GO" id="GO:0003677">
    <property type="term" value="F:DNA binding"/>
    <property type="evidence" value="ECO:0007669"/>
    <property type="project" value="InterPro"/>
</dbReference>
<dbReference type="CDD" id="cd00130">
    <property type="entry name" value="PAS"/>
    <property type="match status" value="1"/>
</dbReference>
<dbReference type="SMART" id="SM00421">
    <property type="entry name" value="HTH_LUXR"/>
    <property type="match status" value="1"/>
</dbReference>
<dbReference type="EMBL" id="BMZH01000002">
    <property type="protein sequence ID" value="GHA84437.1"/>
    <property type="molecule type" value="Genomic_DNA"/>
</dbReference>
<evidence type="ECO:0000256" key="3">
    <source>
        <dbReference type="ARBA" id="ARBA00022991"/>
    </source>
</evidence>
<dbReference type="SUPFAM" id="SSF46894">
    <property type="entry name" value="C-terminal effector domain of the bipartite response regulators"/>
    <property type="match status" value="1"/>
</dbReference>
<organism evidence="6 7">
    <name type="scientific">Algimonas arctica</name>
    <dbReference type="NCBI Taxonomy" id="1479486"/>
    <lineage>
        <taxon>Bacteria</taxon>
        <taxon>Pseudomonadati</taxon>
        <taxon>Pseudomonadota</taxon>
        <taxon>Alphaproteobacteria</taxon>
        <taxon>Maricaulales</taxon>
        <taxon>Robiginitomaculaceae</taxon>
        <taxon>Algimonas</taxon>
    </lineage>
</organism>
<feature type="domain" description="PAS" evidence="5">
    <location>
        <begin position="8"/>
        <end position="81"/>
    </location>
</feature>
<dbReference type="InterPro" id="IPR000014">
    <property type="entry name" value="PAS"/>
</dbReference>
<evidence type="ECO:0000256" key="2">
    <source>
        <dbReference type="ARBA" id="ARBA00022643"/>
    </source>
</evidence>
<dbReference type="CDD" id="cd06170">
    <property type="entry name" value="LuxR_C_like"/>
    <property type="match status" value="1"/>
</dbReference>
<dbReference type="Pfam" id="PF00196">
    <property type="entry name" value="GerE"/>
    <property type="match status" value="1"/>
</dbReference>
<dbReference type="PROSITE" id="PS50112">
    <property type="entry name" value="PAS"/>
    <property type="match status" value="1"/>
</dbReference>
<dbReference type="PRINTS" id="PR00038">
    <property type="entry name" value="HTHLUXR"/>
</dbReference>
<evidence type="ECO:0000259" key="4">
    <source>
        <dbReference type="PROSITE" id="PS50043"/>
    </source>
</evidence>
<evidence type="ECO:0000256" key="1">
    <source>
        <dbReference type="ARBA" id="ARBA00022630"/>
    </source>
</evidence>
<dbReference type="Proteomes" id="UP000634004">
    <property type="component" value="Unassembled WGS sequence"/>
</dbReference>